<accession>A0A7R8AQW9</accession>
<reference evidence="1" key="1">
    <citation type="submission" date="2021-01" db="EMBL/GenBank/DDBJ databases">
        <authorList>
            <consortium name="Aspergillus puulaauensis MK2 genome sequencing consortium"/>
            <person name="Kazuki M."/>
            <person name="Futagami T."/>
        </authorList>
    </citation>
    <scope>NUCLEOTIDE SEQUENCE</scope>
    <source>
        <strain evidence="1">MK2</strain>
    </source>
</reference>
<dbReference type="AlphaFoldDB" id="A0A7R8AQW9"/>
<evidence type="ECO:0000313" key="1">
    <source>
        <dbReference type="EMBL" id="BCS26020.1"/>
    </source>
</evidence>
<dbReference type="EMBL" id="AP024447">
    <property type="protein sequence ID" value="BCS26020.1"/>
    <property type="molecule type" value="Genomic_DNA"/>
</dbReference>
<name>A0A7R8AQW9_9EURO</name>
<evidence type="ECO:0000313" key="2">
    <source>
        <dbReference type="Proteomes" id="UP000654913"/>
    </source>
</evidence>
<sequence length="170" mass="19861">MLHIDGSDNSRPVREPRWISFSEPKITIAGSNLSQWWIYEIFEENDWLVSRVYFFVGAEKIQEGRNCHHAATVHARRELRCGVPRSDDLNRTVQARRVWYVRITLGRFGIWVRSEDLRPVVLARAFSSWQFFVDRWCGYWISFRSDGPGARAIIEVTQNQDSKGSNDDLA</sequence>
<gene>
    <name evidence="1" type="ORF">APUU_50732A</name>
</gene>
<keyword evidence="2" id="KW-1185">Reference proteome</keyword>
<protein>
    <submittedName>
        <fullName evidence="1">Uncharacterized protein</fullName>
    </submittedName>
</protein>
<dbReference type="KEGG" id="apuu:APUU_50732A"/>
<dbReference type="Proteomes" id="UP000654913">
    <property type="component" value="Chromosome 5"/>
</dbReference>
<dbReference type="RefSeq" id="XP_041558214.1">
    <property type="nucleotide sequence ID" value="XM_041705760.1"/>
</dbReference>
<proteinExistence type="predicted"/>
<organism evidence="1 2">
    <name type="scientific">Aspergillus puulaauensis</name>
    <dbReference type="NCBI Taxonomy" id="1220207"/>
    <lineage>
        <taxon>Eukaryota</taxon>
        <taxon>Fungi</taxon>
        <taxon>Dikarya</taxon>
        <taxon>Ascomycota</taxon>
        <taxon>Pezizomycotina</taxon>
        <taxon>Eurotiomycetes</taxon>
        <taxon>Eurotiomycetidae</taxon>
        <taxon>Eurotiales</taxon>
        <taxon>Aspergillaceae</taxon>
        <taxon>Aspergillus</taxon>
    </lineage>
</organism>
<dbReference type="GeneID" id="64976026"/>
<reference evidence="1" key="2">
    <citation type="submission" date="2021-02" db="EMBL/GenBank/DDBJ databases">
        <title>Aspergillus puulaauensis MK2 genome sequence.</title>
        <authorList>
            <person name="Futagami T."/>
            <person name="Mori K."/>
            <person name="Kadooka C."/>
            <person name="Tanaka T."/>
        </authorList>
    </citation>
    <scope>NUCLEOTIDE SEQUENCE</scope>
    <source>
        <strain evidence="1">MK2</strain>
    </source>
</reference>